<dbReference type="PROSITE" id="PS51257">
    <property type="entry name" value="PROKAR_LIPOPROTEIN"/>
    <property type="match status" value="1"/>
</dbReference>
<evidence type="ECO:0000256" key="5">
    <source>
        <dbReference type="ARBA" id="ARBA00023237"/>
    </source>
</evidence>
<evidence type="ECO:0000256" key="6">
    <source>
        <dbReference type="ARBA" id="ARBA00023288"/>
    </source>
</evidence>
<keyword evidence="8" id="KW-1185">Reference proteome</keyword>
<keyword evidence="3" id="KW-0472">Membrane</keyword>
<dbReference type="GO" id="GO:0009279">
    <property type="term" value="C:cell outer membrane"/>
    <property type="evidence" value="ECO:0007669"/>
    <property type="project" value="UniProtKB-SubCell"/>
</dbReference>
<comment type="caution">
    <text evidence="7">The sequence shown here is derived from an EMBL/GenBank/DDBJ whole genome shotgun (WGS) entry which is preliminary data.</text>
</comment>
<dbReference type="EMBL" id="PSNY01000007">
    <property type="protein sequence ID" value="PPE70259.1"/>
    <property type="molecule type" value="Genomic_DNA"/>
</dbReference>
<dbReference type="NCBIfam" id="NF047847">
    <property type="entry name" value="SS_mature_LptM"/>
    <property type="match status" value="1"/>
</dbReference>
<keyword evidence="5" id="KW-0998">Cell outer membrane</keyword>
<name>A0A2S5T5P8_9BURK</name>
<sequence length="52" mass="4854">MFARASILVFGAATLLAVGVSGCGQKGPLYLPGPAATAPAGAASAPAPAASR</sequence>
<evidence type="ECO:0000256" key="4">
    <source>
        <dbReference type="ARBA" id="ARBA00023139"/>
    </source>
</evidence>
<dbReference type="InterPro" id="IPR032831">
    <property type="entry name" value="LptM_cons"/>
</dbReference>
<keyword evidence="2" id="KW-0732">Signal</keyword>
<evidence type="ECO:0000256" key="3">
    <source>
        <dbReference type="ARBA" id="ARBA00023136"/>
    </source>
</evidence>
<gene>
    <name evidence="7" type="ORF">C1702_08360</name>
</gene>
<protein>
    <recommendedName>
        <fullName evidence="9">Lipoprotein</fullName>
    </recommendedName>
</protein>
<evidence type="ECO:0000313" key="7">
    <source>
        <dbReference type="EMBL" id="PPE70259.1"/>
    </source>
</evidence>
<dbReference type="RefSeq" id="WP_104357234.1">
    <property type="nucleotide sequence ID" value="NZ_SLXF01000003.1"/>
</dbReference>
<dbReference type="AlphaFoldDB" id="A0A2S5T5P8"/>
<keyword evidence="4" id="KW-0564">Palmitate</keyword>
<comment type="subcellular location">
    <subcellularLocation>
        <location evidence="1">Cell outer membrane</location>
        <topology evidence="1">Lipid-anchor</topology>
    </subcellularLocation>
</comment>
<evidence type="ECO:0000313" key="8">
    <source>
        <dbReference type="Proteomes" id="UP000239406"/>
    </source>
</evidence>
<evidence type="ECO:0000256" key="1">
    <source>
        <dbReference type="ARBA" id="ARBA00004459"/>
    </source>
</evidence>
<evidence type="ECO:0000256" key="2">
    <source>
        <dbReference type="ARBA" id="ARBA00022729"/>
    </source>
</evidence>
<reference evidence="7 8" key="1">
    <citation type="submission" date="2018-02" db="EMBL/GenBank/DDBJ databases">
        <title>Reclassifiation of [Polyangium] brachysporum DSM 7029 as Guopingzhaonella breviflexa gen. nov., sp. nov., a member of the family Comamonadaceae.</title>
        <authorList>
            <person name="Tang B."/>
        </authorList>
    </citation>
    <scope>NUCLEOTIDE SEQUENCE [LARGE SCALE GENOMIC DNA]</scope>
    <source>
        <strain evidence="7 8">DSM 15344</strain>
    </source>
</reference>
<dbReference type="OrthoDB" id="8550022at2"/>
<proteinExistence type="predicted"/>
<organism evidence="7 8">
    <name type="scientific">Caldimonas thermodepolymerans</name>
    <dbReference type="NCBI Taxonomy" id="215580"/>
    <lineage>
        <taxon>Bacteria</taxon>
        <taxon>Pseudomonadati</taxon>
        <taxon>Pseudomonadota</taxon>
        <taxon>Betaproteobacteria</taxon>
        <taxon>Burkholderiales</taxon>
        <taxon>Sphaerotilaceae</taxon>
        <taxon>Caldimonas</taxon>
    </lineage>
</organism>
<keyword evidence="6" id="KW-0449">Lipoprotein</keyword>
<dbReference type="Proteomes" id="UP000239406">
    <property type="component" value="Unassembled WGS sequence"/>
</dbReference>
<dbReference type="Pfam" id="PF13627">
    <property type="entry name" value="LptM_cons"/>
    <property type="match status" value="1"/>
</dbReference>
<evidence type="ECO:0008006" key="9">
    <source>
        <dbReference type="Google" id="ProtNLM"/>
    </source>
</evidence>
<accession>A0A2S5T5P8</accession>